<feature type="transmembrane region" description="Helical" evidence="6">
    <location>
        <begin position="38"/>
        <end position="64"/>
    </location>
</feature>
<keyword evidence="8" id="KW-1185">Reference proteome</keyword>
<sequence>MPDLPVNVDGAERPDAGDADAGDAIVFARPAHARHRTFAAILANTAVANLTTSYLFFALTFWVYLETRNVIATGVIGGGYMLTIAVCSMAFGTFVDRYRKLTVMRASAATTTVAFVVAGVLFAVAGDEMASLASPWLWLFAAVVLAGAVIEVLRDVALSTTVTILIHPDRRANANGYVGAVQGLTFIVTSVFSGLSIGFLGMELTIVCAVVLTAIGWVHLLTIRMPEEHTVAESDAHGAFDVRGAWVAVIAVPGLIALILFSMFNNFTGGVYMALLDPYGLELFSVQMWGVVFAFGATGFLAGGALIGRVGLGTNPIRTMLFGVIALGLICSLFAVRESAWLAIAGVWLFMLTMPAVEAAEQTVIQRVVPLPQQGRVFGFAGALEAAAAPLTAFVVAPLAEQFVIPWARSNEGAAALAPWLGHGDSRGIALIFAITGVVTILIAVIAFRTSVYRRMSASYQTAE</sequence>
<dbReference type="Pfam" id="PF07690">
    <property type="entry name" value="MFS_1"/>
    <property type="match status" value="1"/>
</dbReference>
<protein>
    <submittedName>
        <fullName evidence="7">MFS transporter</fullName>
    </submittedName>
</protein>
<evidence type="ECO:0000313" key="7">
    <source>
        <dbReference type="EMBL" id="WYY06688.1"/>
    </source>
</evidence>
<feature type="transmembrane region" description="Helical" evidence="6">
    <location>
        <begin position="284"/>
        <end position="307"/>
    </location>
</feature>
<dbReference type="InterPro" id="IPR036259">
    <property type="entry name" value="MFS_trans_sf"/>
</dbReference>
<dbReference type="EMBL" id="CP136137">
    <property type="protein sequence ID" value="WYY06688.1"/>
    <property type="molecule type" value="Genomic_DNA"/>
</dbReference>
<feature type="transmembrane region" description="Helical" evidence="6">
    <location>
        <begin position="429"/>
        <end position="448"/>
    </location>
</feature>
<feature type="transmembrane region" description="Helical" evidence="6">
    <location>
        <begin position="70"/>
        <end position="91"/>
    </location>
</feature>
<keyword evidence="5 6" id="KW-0472">Membrane</keyword>
<organism evidence="7 8">
    <name type="scientific">Gordonia hydrophobica</name>
    <dbReference type="NCBI Taxonomy" id="40516"/>
    <lineage>
        <taxon>Bacteria</taxon>
        <taxon>Bacillati</taxon>
        <taxon>Actinomycetota</taxon>
        <taxon>Actinomycetes</taxon>
        <taxon>Mycobacteriales</taxon>
        <taxon>Gordoniaceae</taxon>
        <taxon>Gordonia</taxon>
    </lineage>
</organism>
<keyword evidence="4 6" id="KW-1133">Transmembrane helix</keyword>
<feature type="transmembrane region" description="Helical" evidence="6">
    <location>
        <begin position="377"/>
        <end position="400"/>
    </location>
</feature>
<comment type="subcellular location">
    <subcellularLocation>
        <location evidence="1">Cell membrane</location>
        <topology evidence="1">Multi-pass membrane protein</topology>
    </subcellularLocation>
</comment>
<feature type="transmembrane region" description="Helical" evidence="6">
    <location>
        <begin position="174"/>
        <end position="198"/>
    </location>
</feature>
<dbReference type="SUPFAM" id="SSF103473">
    <property type="entry name" value="MFS general substrate transporter"/>
    <property type="match status" value="1"/>
</dbReference>
<evidence type="ECO:0000256" key="3">
    <source>
        <dbReference type="ARBA" id="ARBA00022692"/>
    </source>
</evidence>
<name>A0ABZ2TZ19_9ACTN</name>
<evidence type="ECO:0000256" key="5">
    <source>
        <dbReference type="ARBA" id="ARBA00023136"/>
    </source>
</evidence>
<proteinExistence type="predicted"/>
<evidence type="ECO:0000256" key="4">
    <source>
        <dbReference type="ARBA" id="ARBA00022989"/>
    </source>
</evidence>
<keyword evidence="3 6" id="KW-0812">Transmembrane</keyword>
<feature type="transmembrane region" description="Helical" evidence="6">
    <location>
        <begin position="244"/>
        <end position="264"/>
    </location>
</feature>
<accession>A0ABZ2TZ19</accession>
<dbReference type="PANTHER" id="PTHR23513:SF6">
    <property type="entry name" value="MAJOR FACILITATOR SUPERFAMILY ASSOCIATED DOMAIN-CONTAINING PROTEIN"/>
    <property type="match status" value="1"/>
</dbReference>
<gene>
    <name evidence="7" type="ORF">RVF87_16745</name>
</gene>
<evidence type="ECO:0000256" key="2">
    <source>
        <dbReference type="ARBA" id="ARBA00022475"/>
    </source>
</evidence>
<dbReference type="RefSeq" id="WP_066172294.1">
    <property type="nucleotide sequence ID" value="NZ_CP136137.1"/>
</dbReference>
<feature type="transmembrane region" description="Helical" evidence="6">
    <location>
        <begin position="341"/>
        <end position="357"/>
    </location>
</feature>
<evidence type="ECO:0000256" key="6">
    <source>
        <dbReference type="SAM" id="Phobius"/>
    </source>
</evidence>
<dbReference type="PANTHER" id="PTHR23513">
    <property type="entry name" value="INTEGRAL MEMBRANE EFFLUX PROTEIN-RELATED"/>
    <property type="match status" value="1"/>
</dbReference>
<keyword evidence="2" id="KW-1003">Cell membrane</keyword>
<reference evidence="7 8" key="1">
    <citation type="journal article" date="2023" name="Virus Evol.">
        <title>Computational host range prediction-The good, the bad, and the ugly.</title>
        <authorList>
            <person name="Howell A.A."/>
            <person name="Versoza C.J."/>
            <person name="Pfeifer S.P."/>
        </authorList>
    </citation>
    <scope>NUCLEOTIDE SEQUENCE [LARGE SCALE GENOMIC DNA]</scope>
    <source>
        <strain evidence="7 8">1610/1b</strain>
    </source>
</reference>
<evidence type="ECO:0000313" key="8">
    <source>
        <dbReference type="Proteomes" id="UP001479933"/>
    </source>
</evidence>
<dbReference type="CDD" id="cd06173">
    <property type="entry name" value="MFS_MefA_like"/>
    <property type="match status" value="1"/>
</dbReference>
<dbReference type="Gene3D" id="1.20.1250.20">
    <property type="entry name" value="MFS general substrate transporter like domains"/>
    <property type="match status" value="1"/>
</dbReference>
<feature type="transmembrane region" description="Helical" evidence="6">
    <location>
        <begin position="204"/>
        <end position="223"/>
    </location>
</feature>
<feature type="transmembrane region" description="Helical" evidence="6">
    <location>
        <begin position="319"/>
        <end position="335"/>
    </location>
</feature>
<feature type="transmembrane region" description="Helical" evidence="6">
    <location>
        <begin position="103"/>
        <end position="124"/>
    </location>
</feature>
<dbReference type="InterPro" id="IPR011701">
    <property type="entry name" value="MFS"/>
</dbReference>
<feature type="transmembrane region" description="Helical" evidence="6">
    <location>
        <begin position="136"/>
        <end position="153"/>
    </location>
</feature>
<evidence type="ECO:0000256" key="1">
    <source>
        <dbReference type="ARBA" id="ARBA00004651"/>
    </source>
</evidence>
<dbReference type="Proteomes" id="UP001479933">
    <property type="component" value="Chromosome"/>
</dbReference>